<protein>
    <recommendedName>
        <fullName evidence="7">Large ribosomal subunit protein mL54</fullName>
    </recommendedName>
</protein>
<dbReference type="OrthoDB" id="10252718at2759"/>
<dbReference type="Pfam" id="PF08561">
    <property type="entry name" value="Ribosomal_L37"/>
    <property type="match status" value="1"/>
</dbReference>
<evidence type="ECO:0000256" key="1">
    <source>
        <dbReference type="ARBA" id="ARBA00004173"/>
    </source>
</evidence>
<accession>W4H8K2</accession>
<evidence type="ECO:0000256" key="2">
    <source>
        <dbReference type="ARBA" id="ARBA00022946"/>
    </source>
</evidence>
<dbReference type="GO" id="GO:0003735">
    <property type="term" value="F:structural constituent of ribosome"/>
    <property type="evidence" value="ECO:0007669"/>
    <property type="project" value="TreeGrafter"/>
</dbReference>
<evidence type="ECO:0000256" key="7">
    <source>
        <dbReference type="ARBA" id="ARBA00035179"/>
    </source>
</evidence>
<dbReference type="PANTHER" id="PTHR28595:SF1">
    <property type="entry name" value="LARGE RIBOSOMAL SUBUNIT PROTEIN ML54"/>
    <property type="match status" value="1"/>
</dbReference>
<proteinExistence type="inferred from homology"/>
<keyword evidence="4" id="KW-0496">Mitochondrion</keyword>
<dbReference type="GO" id="GO:0005762">
    <property type="term" value="C:mitochondrial large ribosomal subunit"/>
    <property type="evidence" value="ECO:0007669"/>
    <property type="project" value="TreeGrafter"/>
</dbReference>
<organism evidence="8">
    <name type="scientific">Aphanomyces astaci</name>
    <name type="common">Crayfish plague agent</name>
    <dbReference type="NCBI Taxonomy" id="112090"/>
    <lineage>
        <taxon>Eukaryota</taxon>
        <taxon>Sar</taxon>
        <taxon>Stramenopiles</taxon>
        <taxon>Oomycota</taxon>
        <taxon>Saprolegniomycetes</taxon>
        <taxon>Saprolegniales</taxon>
        <taxon>Verrucalvaceae</taxon>
        <taxon>Aphanomyces</taxon>
    </lineage>
</organism>
<dbReference type="EMBL" id="KI913115">
    <property type="protein sequence ID" value="ETV87584.1"/>
    <property type="molecule type" value="Genomic_DNA"/>
</dbReference>
<evidence type="ECO:0000256" key="3">
    <source>
        <dbReference type="ARBA" id="ARBA00022980"/>
    </source>
</evidence>
<dbReference type="AlphaFoldDB" id="W4H8K2"/>
<dbReference type="PANTHER" id="PTHR28595">
    <property type="entry name" value="39S RIBOSOMAL PROTEIN L54, MITOCHONDRIAL"/>
    <property type="match status" value="1"/>
</dbReference>
<evidence type="ECO:0000256" key="4">
    <source>
        <dbReference type="ARBA" id="ARBA00023128"/>
    </source>
</evidence>
<dbReference type="STRING" id="112090.W4H8K2"/>
<comment type="subcellular location">
    <subcellularLocation>
        <location evidence="1">Mitochondrion</location>
    </subcellularLocation>
</comment>
<keyword evidence="2" id="KW-0809">Transit peptide</keyword>
<evidence type="ECO:0000256" key="6">
    <source>
        <dbReference type="ARBA" id="ARBA00033752"/>
    </source>
</evidence>
<keyword evidence="5" id="KW-0687">Ribonucleoprotein</keyword>
<dbReference type="VEuPathDB" id="FungiDB:H257_01110"/>
<reference evidence="8" key="1">
    <citation type="submission" date="2013-12" db="EMBL/GenBank/DDBJ databases">
        <title>The Genome Sequence of Aphanomyces astaci APO3.</title>
        <authorList>
            <consortium name="The Broad Institute Genomics Platform"/>
            <person name="Russ C."/>
            <person name="Tyler B."/>
            <person name="van West P."/>
            <person name="Dieguez-Uribeondo J."/>
            <person name="Young S.K."/>
            <person name="Zeng Q."/>
            <person name="Gargeya S."/>
            <person name="Fitzgerald M."/>
            <person name="Abouelleil A."/>
            <person name="Alvarado L."/>
            <person name="Chapman S.B."/>
            <person name="Gainer-Dewar J."/>
            <person name="Goldberg J."/>
            <person name="Griggs A."/>
            <person name="Gujja S."/>
            <person name="Hansen M."/>
            <person name="Howarth C."/>
            <person name="Imamovic A."/>
            <person name="Ireland A."/>
            <person name="Larimer J."/>
            <person name="McCowan C."/>
            <person name="Murphy C."/>
            <person name="Pearson M."/>
            <person name="Poon T.W."/>
            <person name="Priest M."/>
            <person name="Roberts A."/>
            <person name="Saif S."/>
            <person name="Shea T."/>
            <person name="Sykes S."/>
            <person name="Wortman J."/>
            <person name="Nusbaum C."/>
            <person name="Birren B."/>
        </authorList>
    </citation>
    <scope>NUCLEOTIDE SEQUENCE [LARGE SCALE GENOMIC DNA]</scope>
    <source>
        <strain evidence="8">APO3</strain>
    </source>
</reference>
<dbReference type="GeneID" id="20803106"/>
<dbReference type="InterPro" id="IPR013870">
    <property type="entry name" value="Ribosomal_mL54"/>
</dbReference>
<comment type="similarity">
    <text evidence="6">Belongs to the mitochondrion-specific ribosomal protein mL54 family.</text>
</comment>
<evidence type="ECO:0000313" key="8">
    <source>
        <dbReference type="EMBL" id="ETV87584.1"/>
    </source>
</evidence>
<name>W4H8K2_APHAT</name>
<dbReference type="RefSeq" id="XP_009822447.1">
    <property type="nucleotide sequence ID" value="XM_009824145.1"/>
</dbReference>
<gene>
    <name evidence="8" type="ORF">H257_01110</name>
</gene>
<evidence type="ECO:0000256" key="5">
    <source>
        <dbReference type="ARBA" id="ARBA00023274"/>
    </source>
</evidence>
<sequence>MAAAGCSTEGTSRRLQSHVKLLRSMEGDEMLRCVRAVTQRQPVGRLTRGYAAPAAKAPAKAKDKKGGPKVVDEVVDVTKYAPVNILKDSTHPELKAREEYPEWLYTLLDPKPTLGELERKGYDNLESMTDKRRLIKLSYRKAIKEKNDSKSKK</sequence>
<keyword evidence="3" id="KW-0689">Ribosomal protein</keyword>